<comment type="subcellular location">
    <subcellularLocation>
        <location evidence="1">Cell membrane</location>
        <topology evidence="1">Multi-pass membrane protein</topology>
    </subcellularLocation>
</comment>
<dbReference type="GO" id="GO:0005886">
    <property type="term" value="C:plasma membrane"/>
    <property type="evidence" value="ECO:0007669"/>
    <property type="project" value="UniProtKB-SubCell"/>
</dbReference>
<keyword evidence="8" id="KW-1185">Reference proteome</keyword>
<keyword evidence="5 6" id="KW-0472">Membrane</keyword>
<accession>A0A4R2D422</accession>
<evidence type="ECO:0000256" key="6">
    <source>
        <dbReference type="SAM" id="Phobius"/>
    </source>
</evidence>
<dbReference type="AlphaFoldDB" id="A0A4R2D422"/>
<evidence type="ECO:0000256" key="5">
    <source>
        <dbReference type="ARBA" id="ARBA00023136"/>
    </source>
</evidence>
<keyword evidence="3 6" id="KW-0812">Transmembrane</keyword>
<evidence type="ECO:0000256" key="1">
    <source>
        <dbReference type="ARBA" id="ARBA00004651"/>
    </source>
</evidence>
<dbReference type="PIRSF" id="PIRSF006324">
    <property type="entry name" value="LeuE"/>
    <property type="match status" value="1"/>
</dbReference>
<keyword evidence="2" id="KW-1003">Cell membrane</keyword>
<dbReference type="PANTHER" id="PTHR30086:SF20">
    <property type="entry name" value="ARGININE EXPORTER PROTEIN ARGO-RELATED"/>
    <property type="match status" value="1"/>
</dbReference>
<dbReference type="Pfam" id="PF01810">
    <property type="entry name" value="LysE"/>
    <property type="match status" value="1"/>
</dbReference>
<sequence>MSFEHWLAFAAASAIMLAIPGPTILLVISYALGHGRRTAGATVAGVALGDFTAMTASMLGLGALLATSATIFTVLKWVGAAYLVWLGIKLWRAPVAAGAEGAAPAEERPVRIFAHAYVVTALNPKSIVFFVAFLPQFLDLSQPVLPQMVIFEITFLVLATLNAFSYALLAAAARKTIRKPSVQKVVNRTGGTLLIGAGLLTAGLKRAAA</sequence>
<protein>
    <submittedName>
        <fullName evidence="7">Threonine/homoserine/homoserine lactone efflux protein</fullName>
    </submittedName>
</protein>
<evidence type="ECO:0000313" key="7">
    <source>
        <dbReference type="EMBL" id="TCN48611.1"/>
    </source>
</evidence>
<gene>
    <name evidence="7" type="ORF">EV665_101347</name>
</gene>
<evidence type="ECO:0000313" key="8">
    <source>
        <dbReference type="Proteomes" id="UP000295351"/>
    </source>
</evidence>
<dbReference type="RefSeq" id="WP_133032858.1">
    <property type="nucleotide sequence ID" value="NZ_BAABEI010000012.1"/>
</dbReference>
<reference evidence="7 8" key="1">
    <citation type="submission" date="2019-03" db="EMBL/GenBank/DDBJ databases">
        <title>Genomic Encyclopedia of Type Strains, Phase IV (KMG-IV): sequencing the most valuable type-strain genomes for metagenomic binning, comparative biology and taxonomic classification.</title>
        <authorList>
            <person name="Goeker M."/>
        </authorList>
    </citation>
    <scope>NUCLEOTIDE SEQUENCE [LARGE SCALE GENOMIC DNA]</scope>
    <source>
        <strain evidence="7 8">DSM 18401</strain>
    </source>
</reference>
<dbReference type="InterPro" id="IPR001123">
    <property type="entry name" value="LeuE-type"/>
</dbReference>
<evidence type="ECO:0000256" key="4">
    <source>
        <dbReference type="ARBA" id="ARBA00022989"/>
    </source>
</evidence>
<evidence type="ECO:0000256" key="2">
    <source>
        <dbReference type="ARBA" id="ARBA00022475"/>
    </source>
</evidence>
<evidence type="ECO:0000256" key="3">
    <source>
        <dbReference type="ARBA" id="ARBA00022692"/>
    </source>
</evidence>
<comment type="caution">
    <text evidence="7">The sequence shown here is derived from an EMBL/GenBank/DDBJ whole genome shotgun (WGS) entry which is preliminary data.</text>
</comment>
<feature type="transmembrane region" description="Helical" evidence="6">
    <location>
        <begin position="185"/>
        <end position="204"/>
    </location>
</feature>
<feature type="transmembrane region" description="Helical" evidence="6">
    <location>
        <begin position="44"/>
        <end position="65"/>
    </location>
</feature>
<dbReference type="Proteomes" id="UP000295351">
    <property type="component" value="Unassembled WGS sequence"/>
</dbReference>
<feature type="transmembrane region" description="Helical" evidence="6">
    <location>
        <begin position="153"/>
        <end position="173"/>
    </location>
</feature>
<keyword evidence="4 6" id="KW-1133">Transmembrane helix</keyword>
<organism evidence="7 8">
    <name type="scientific">Shinella granuli</name>
    <dbReference type="NCBI Taxonomy" id="323621"/>
    <lineage>
        <taxon>Bacteria</taxon>
        <taxon>Pseudomonadati</taxon>
        <taxon>Pseudomonadota</taxon>
        <taxon>Alphaproteobacteria</taxon>
        <taxon>Hyphomicrobiales</taxon>
        <taxon>Rhizobiaceae</taxon>
        <taxon>Shinella</taxon>
    </lineage>
</organism>
<dbReference type="PANTHER" id="PTHR30086">
    <property type="entry name" value="ARGININE EXPORTER PROTEIN ARGO"/>
    <property type="match status" value="1"/>
</dbReference>
<feature type="transmembrane region" description="Helical" evidence="6">
    <location>
        <begin position="71"/>
        <end position="91"/>
    </location>
</feature>
<name>A0A4R2D422_SHIGR</name>
<dbReference type="EMBL" id="SLVX01000001">
    <property type="protein sequence ID" value="TCN48611.1"/>
    <property type="molecule type" value="Genomic_DNA"/>
</dbReference>
<proteinExistence type="predicted"/>
<dbReference type="GO" id="GO:0015171">
    <property type="term" value="F:amino acid transmembrane transporter activity"/>
    <property type="evidence" value="ECO:0007669"/>
    <property type="project" value="TreeGrafter"/>
</dbReference>
<feature type="transmembrane region" description="Helical" evidence="6">
    <location>
        <begin position="6"/>
        <end position="32"/>
    </location>
</feature>
<feature type="transmembrane region" description="Helical" evidence="6">
    <location>
        <begin position="112"/>
        <end position="133"/>
    </location>
</feature>